<dbReference type="Pfam" id="PF18290">
    <property type="entry name" value="Nudix_hydro"/>
    <property type="match status" value="1"/>
</dbReference>
<name>A0ABR2JQP9_9EUKA</name>
<reference evidence="4 5" key="1">
    <citation type="submission" date="2024-04" db="EMBL/GenBank/DDBJ databases">
        <title>Tritrichomonas musculus Genome.</title>
        <authorList>
            <person name="Alves-Ferreira E."/>
            <person name="Grigg M."/>
            <person name="Lorenzi H."/>
            <person name="Galac M."/>
        </authorList>
    </citation>
    <scope>NUCLEOTIDE SEQUENCE [LARGE SCALE GENOMIC DNA]</scope>
    <source>
        <strain evidence="4 5">EAF2021</strain>
    </source>
</reference>
<evidence type="ECO:0000256" key="2">
    <source>
        <dbReference type="ARBA" id="ARBA00022801"/>
    </source>
</evidence>
<evidence type="ECO:0000313" key="5">
    <source>
        <dbReference type="Proteomes" id="UP001470230"/>
    </source>
</evidence>
<dbReference type="Pfam" id="PF00293">
    <property type="entry name" value="NUDIX"/>
    <property type="match status" value="1"/>
</dbReference>
<dbReference type="PANTHER" id="PTHR13994">
    <property type="entry name" value="NUDIX HYDROLASE RELATED"/>
    <property type="match status" value="1"/>
</dbReference>
<dbReference type="SUPFAM" id="SSF55811">
    <property type="entry name" value="Nudix"/>
    <property type="match status" value="1"/>
</dbReference>
<dbReference type="Gene3D" id="3.90.79.10">
    <property type="entry name" value="Nucleoside Triphosphate Pyrophosphohydrolase"/>
    <property type="match status" value="1"/>
</dbReference>
<dbReference type="InterPro" id="IPR015797">
    <property type="entry name" value="NUDIX_hydrolase-like_dom_sf"/>
</dbReference>
<keyword evidence="5" id="KW-1185">Reference proteome</keyword>
<gene>
    <name evidence="4" type="ORF">M9Y10_003953</name>
</gene>
<evidence type="ECO:0000256" key="1">
    <source>
        <dbReference type="ARBA" id="ARBA00005582"/>
    </source>
</evidence>
<dbReference type="PANTHER" id="PTHR13994:SF13">
    <property type="entry name" value="FI03680P"/>
    <property type="match status" value="1"/>
</dbReference>
<dbReference type="PROSITE" id="PS51462">
    <property type="entry name" value="NUDIX"/>
    <property type="match status" value="1"/>
</dbReference>
<dbReference type="InterPro" id="IPR000086">
    <property type="entry name" value="NUDIX_hydrolase_dom"/>
</dbReference>
<organism evidence="4 5">
    <name type="scientific">Tritrichomonas musculus</name>
    <dbReference type="NCBI Taxonomy" id="1915356"/>
    <lineage>
        <taxon>Eukaryota</taxon>
        <taxon>Metamonada</taxon>
        <taxon>Parabasalia</taxon>
        <taxon>Tritrichomonadida</taxon>
        <taxon>Tritrichomonadidae</taxon>
        <taxon>Tritrichomonas</taxon>
    </lineage>
</organism>
<dbReference type="InterPro" id="IPR003293">
    <property type="entry name" value="Nudix_hydrolase6-like"/>
</dbReference>
<dbReference type="EMBL" id="JAPFFF010000010">
    <property type="protein sequence ID" value="KAK8881219.1"/>
    <property type="molecule type" value="Genomic_DNA"/>
</dbReference>
<accession>A0ABR2JQP9</accession>
<sequence>MSDFKLIIHRKPRFGDYIIKWEGTLTDPSVVKDCVDKYLPQWIEEDSPSIWLRLTGKDLIHLYYFLENGFKMHRIKNEKTLVLNRWIRSKSYTLPPPPFSYIGVGAMCVNDEGKILAIRENFKNGPSQWKIPGGLFDKSKDIKYSDTAIRELFEESGIKGEFESIASQRLSMASTNFKQCDIYTICRLKPLTTEIHFDPIEIAECKWITFDEFLSDCHPVTKQMLEHALKTPNGYKETFGTNYALYSNYKEE</sequence>
<proteinExistence type="inferred from homology"/>
<evidence type="ECO:0000313" key="4">
    <source>
        <dbReference type="EMBL" id="KAK8881219.1"/>
    </source>
</evidence>
<dbReference type="InterPro" id="IPR040618">
    <property type="entry name" value="Pre-Nudix"/>
</dbReference>
<dbReference type="Proteomes" id="UP001470230">
    <property type="component" value="Unassembled WGS sequence"/>
</dbReference>
<dbReference type="Gene3D" id="3.40.630.30">
    <property type="match status" value="1"/>
</dbReference>
<comment type="caution">
    <text evidence="4">The sequence shown here is derived from an EMBL/GenBank/DDBJ whole genome shotgun (WGS) entry which is preliminary data.</text>
</comment>
<evidence type="ECO:0000259" key="3">
    <source>
        <dbReference type="PROSITE" id="PS51462"/>
    </source>
</evidence>
<protein>
    <recommendedName>
        <fullName evidence="3">Nudix hydrolase domain-containing protein</fullName>
    </recommendedName>
</protein>
<comment type="similarity">
    <text evidence="1">Belongs to the Nudix hydrolase family.</text>
</comment>
<feature type="domain" description="Nudix hydrolase" evidence="3">
    <location>
        <begin position="99"/>
        <end position="230"/>
    </location>
</feature>
<keyword evidence="2" id="KW-0378">Hydrolase</keyword>